<name>A0A550C109_9AGAR</name>
<keyword evidence="1" id="KW-0812">Transmembrane</keyword>
<proteinExistence type="predicted"/>
<evidence type="ECO:0000313" key="3">
    <source>
        <dbReference type="Proteomes" id="UP000320762"/>
    </source>
</evidence>
<evidence type="ECO:0000313" key="2">
    <source>
        <dbReference type="EMBL" id="TRM58426.1"/>
    </source>
</evidence>
<keyword evidence="1" id="KW-1133">Transmembrane helix</keyword>
<dbReference type="EMBL" id="VDMD01000036">
    <property type="protein sequence ID" value="TRM58426.1"/>
    <property type="molecule type" value="Genomic_DNA"/>
</dbReference>
<sequence>MLSGPIVLSCSAEQSPSHALRRVGFQYALSAGSSGCHSASRLQESCSTRGSQAAPLQHSRLHLALMVFLSSFAFALFSAVGAPDMMRGGIHAPSSVLSFFQSIDAQPALFHFTSQPSFTSSPFFSLRLPSFTRFTSSLSVAASFLIRSSLYQSLTALSIAHRPFQSLTALSNRSPPFPIAHRPFIQSLPVHTVPGPFLHTDASAFVLFSWRTRPINQPALPPIQRSLSPCLCLPTC</sequence>
<gene>
    <name evidence="2" type="ORF">BD626DRAFT_511828</name>
</gene>
<keyword evidence="3" id="KW-1185">Reference proteome</keyword>
<protein>
    <recommendedName>
        <fullName evidence="4">Transmembrane protein</fullName>
    </recommendedName>
</protein>
<comment type="caution">
    <text evidence="2">The sequence shown here is derived from an EMBL/GenBank/DDBJ whole genome shotgun (WGS) entry which is preliminary data.</text>
</comment>
<evidence type="ECO:0000256" key="1">
    <source>
        <dbReference type="SAM" id="Phobius"/>
    </source>
</evidence>
<accession>A0A550C109</accession>
<reference evidence="2 3" key="1">
    <citation type="journal article" date="2019" name="New Phytol.">
        <title>Comparative genomics reveals unique wood-decay strategies and fruiting body development in the Schizophyllaceae.</title>
        <authorList>
            <person name="Almasi E."/>
            <person name="Sahu N."/>
            <person name="Krizsan K."/>
            <person name="Balint B."/>
            <person name="Kovacs G.M."/>
            <person name="Kiss B."/>
            <person name="Cseklye J."/>
            <person name="Drula E."/>
            <person name="Henrissat B."/>
            <person name="Nagy I."/>
            <person name="Chovatia M."/>
            <person name="Adam C."/>
            <person name="LaButti K."/>
            <person name="Lipzen A."/>
            <person name="Riley R."/>
            <person name="Grigoriev I.V."/>
            <person name="Nagy L.G."/>
        </authorList>
    </citation>
    <scope>NUCLEOTIDE SEQUENCE [LARGE SCALE GENOMIC DNA]</scope>
    <source>
        <strain evidence="2 3">NL-1724</strain>
    </source>
</reference>
<dbReference type="AlphaFoldDB" id="A0A550C109"/>
<keyword evidence="1" id="KW-0472">Membrane</keyword>
<organism evidence="2 3">
    <name type="scientific">Schizophyllum amplum</name>
    <dbReference type="NCBI Taxonomy" id="97359"/>
    <lineage>
        <taxon>Eukaryota</taxon>
        <taxon>Fungi</taxon>
        <taxon>Dikarya</taxon>
        <taxon>Basidiomycota</taxon>
        <taxon>Agaricomycotina</taxon>
        <taxon>Agaricomycetes</taxon>
        <taxon>Agaricomycetidae</taxon>
        <taxon>Agaricales</taxon>
        <taxon>Schizophyllaceae</taxon>
        <taxon>Schizophyllum</taxon>
    </lineage>
</organism>
<evidence type="ECO:0008006" key="4">
    <source>
        <dbReference type="Google" id="ProtNLM"/>
    </source>
</evidence>
<dbReference type="Proteomes" id="UP000320762">
    <property type="component" value="Unassembled WGS sequence"/>
</dbReference>
<feature type="transmembrane region" description="Helical" evidence="1">
    <location>
        <begin position="61"/>
        <end position="82"/>
    </location>
</feature>